<sequence length="373" mass="43284">MSNIEFHETVYPIRVCIYEICTPGSVRQISAQDSNGSWHESWNVSRHQHFLYITPPQSRLFSPPLSPLSCTIKTKMLRLVFEGSWQVSYTKLDAVMLIGTSKLIRSRNSNESLLDMIKRINSMYYPHRDNVYNFTADLNSNEVLLMIFKYLDLATLCSTSRVDKRLNYLTRDRCTYAGKNMASFIKNCGSRLTHLRLSDERYFAQIIRTSSDIDLKLVLREIPDTCTNLKELDLKYCYVEDEGFSYLEKLNTLEHLNLFNTTVSYERLCRILQNNPRMRKLSVERINDEILIELGTSCRDLEVIFSLFGPKHVTSRGINALANCKKLEKIKFDLFTYYFSNIDDTLFNMLSRGRTSFILAFPHPSPIGRTSAV</sequence>
<dbReference type="Proteomes" id="UP000310200">
    <property type="component" value="Unassembled WGS sequence"/>
</dbReference>
<feature type="domain" description="F-box" evidence="1">
    <location>
        <begin position="141"/>
        <end position="173"/>
    </location>
</feature>
<dbReference type="SUPFAM" id="SSF52047">
    <property type="entry name" value="RNI-like"/>
    <property type="match status" value="1"/>
</dbReference>
<name>A0A4S2KII8_9HYME</name>
<dbReference type="Pfam" id="PF12937">
    <property type="entry name" value="F-box-like"/>
    <property type="match status" value="1"/>
</dbReference>
<dbReference type="EMBL" id="QBLH01002150">
    <property type="protein sequence ID" value="TGZ49355.1"/>
    <property type="molecule type" value="Genomic_DNA"/>
</dbReference>
<dbReference type="GO" id="GO:0031146">
    <property type="term" value="P:SCF-dependent proteasomal ubiquitin-dependent protein catabolic process"/>
    <property type="evidence" value="ECO:0007669"/>
    <property type="project" value="TreeGrafter"/>
</dbReference>
<comment type="caution">
    <text evidence="2">The sequence shown here is derived from an EMBL/GenBank/DDBJ whole genome shotgun (WGS) entry which is preliminary data.</text>
</comment>
<dbReference type="Gene3D" id="3.80.10.10">
    <property type="entry name" value="Ribonuclease Inhibitor"/>
    <property type="match status" value="1"/>
</dbReference>
<dbReference type="GO" id="GO:0019005">
    <property type="term" value="C:SCF ubiquitin ligase complex"/>
    <property type="evidence" value="ECO:0007669"/>
    <property type="project" value="TreeGrafter"/>
</dbReference>
<proteinExistence type="predicted"/>
<dbReference type="InterPro" id="IPR032675">
    <property type="entry name" value="LRR_dom_sf"/>
</dbReference>
<dbReference type="PANTHER" id="PTHR13318:SF190">
    <property type="entry name" value="PARTNER OF PAIRED, ISOFORM B"/>
    <property type="match status" value="1"/>
</dbReference>
<keyword evidence="3" id="KW-1185">Reference proteome</keyword>
<accession>A0A4S2KII8</accession>
<dbReference type="AlphaFoldDB" id="A0A4S2KII8"/>
<dbReference type="Gene3D" id="1.20.1280.50">
    <property type="match status" value="1"/>
</dbReference>
<evidence type="ECO:0000313" key="3">
    <source>
        <dbReference type="Proteomes" id="UP000310200"/>
    </source>
</evidence>
<dbReference type="PANTHER" id="PTHR13318">
    <property type="entry name" value="PARTNER OF PAIRED, ISOFORM B-RELATED"/>
    <property type="match status" value="1"/>
</dbReference>
<reference evidence="2 3" key="1">
    <citation type="journal article" date="2019" name="Philos. Trans. R. Soc. Lond., B, Biol. Sci.">
        <title>Ant behaviour and brain gene expression of defending hosts depend on the ecological success of the intruding social parasite.</title>
        <authorList>
            <person name="Kaur R."/>
            <person name="Stoldt M."/>
            <person name="Jongepier E."/>
            <person name="Feldmeyer B."/>
            <person name="Menzel F."/>
            <person name="Bornberg-Bauer E."/>
            <person name="Foitzik S."/>
        </authorList>
    </citation>
    <scope>NUCLEOTIDE SEQUENCE [LARGE SCALE GENOMIC DNA]</scope>
    <source>
        <tissue evidence="2">Whole body</tissue>
    </source>
</reference>
<dbReference type="STRING" id="300112.A0A4S2KII8"/>
<evidence type="ECO:0000259" key="1">
    <source>
        <dbReference type="Pfam" id="PF12937"/>
    </source>
</evidence>
<gene>
    <name evidence="2" type="ORF">DBV15_11802</name>
</gene>
<protein>
    <submittedName>
        <fullName evidence="2">F-box/LRR-repeat protein 4</fullName>
    </submittedName>
</protein>
<evidence type="ECO:0000313" key="2">
    <source>
        <dbReference type="EMBL" id="TGZ49355.1"/>
    </source>
</evidence>
<dbReference type="InterPro" id="IPR001810">
    <property type="entry name" value="F-box_dom"/>
</dbReference>
<organism evidence="2 3">
    <name type="scientific">Temnothorax longispinosus</name>
    <dbReference type="NCBI Taxonomy" id="300112"/>
    <lineage>
        <taxon>Eukaryota</taxon>
        <taxon>Metazoa</taxon>
        <taxon>Ecdysozoa</taxon>
        <taxon>Arthropoda</taxon>
        <taxon>Hexapoda</taxon>
        <taxon>Insecta</taxon>
        <taxon>Pterygota</taxon>
        <taxon>Neoptera</taxon>
        <taxon>Endopterygota</taxon>
        <taxon>Hymenoptera</taxon>
        <taxon>Apocrita</taxon>
        <taxon>Aculeata</taxon>
        <taxon>Formicoidea</taxon>
        <taxon>Formicidae</taxon>
        <taxon>Myrmicinae</taxon>
        <taxon>Temnothorax</taxon>
    </lineage>
</organism>